<protein>
    <submittedName>
        <fullName evidence="2">Uncharacterized protein</fullName>
    </submittedName>
</protein>
<gene>
    <name evidence="2" type="ORF">BDW42DRAFT_136901</name>
</gene>
<keyword evidence="3" id="KW-1185">Reference proteome</keyword>
<accession>A0A2J5HP35</accession>
<feature type="region of interest" description="Disordered" evidence="1">
    <location>
        <begin position="100"/>
        <end position="127"/>
    </location>
</feature>
<proteinExistence type="predicted"/>
<evidence type="ECO:0000313" key="3">
    <source>
        <dbReference type="Proteomes" id="UP000235023"/>
    </source>
</evidence>
<evidence type="ECO:0000256" key="1">
    <source>
        <dbReference type="SAM" id="MobiDB-lite"/>
    </source>
</evidence>
<reference evidence="3" key="1">
    <citation type="submission" date="2017-12" db="EMBL/GenBank/DDBJ databases">
        <authorList>
            <consortium name="DOE Joint Genome Institute"/>
            <person name="Mondo S.J."/>
            <person name="Kjaerbolling I."/>
            <person name="Vesth T.C."/>
            <person name="Frisvad J.C."/>
            <person name="Nybo J.L."/>
            <person name="Theobald S."/>
            <person name="Kuo A."/>
            <person name="Bowyer P."/>
            <person name="Matsuda Y."/>
            <person name="Lyhne E.K."/>
            <person name="Kogle M.E."/>
            <person name="Clum A."/>
            <person name="Lipzen A."/>
            <person name="Salamov A."/>
            <person name="Ngan C.Y."/>
            <person name="Daum C."/>
            <person name="Chiniquy J."/>
            <person name="Barry K."/>
            <person name="LaButti K."/>
            <person name="Haridas S."/>
            <person name="Simmons B.A."/>
            <person name="Magnuson J.K."/>
            <person name="Mortensen U.H."/>
            <person name="Larsen T.O."/>
            <person name="Grigoriev I.V."/>
            <person name="Baker S.E."/>
            <person name="Andersen M.R."/>
            <person name="Nordberg H.P."/>
            <person name="Cantor M.N."/>
            <person name="Hua S.X."/>
        </authorList>
    </citation>
    <scope>NUCLEOTIDE SEQUENCE [LARGE SCALE GENOMIC DNA]</scope>
    <source>
        <strain evidence="3">IBT 19404</strain>
    </source>
</reference>
<dbReference type="Proteomes" id="UP000235023">
    <property type="component" value="Unassembled WGS sequence"/>
</dbReference>
<sequence>MYSPPLSLVQVLHEEIQAKHDDNYFKIAECNLTSGVANTNNVDLHSTTAPLQNMCNVWTCRILYMYLWTPRSDLRVANRANDETSDMQAYSTIHVSRLTNERTEELSRDGGHETNVPEPGIIASSPSLRRPNQKFRRVIPGGNSGRIDGLEGRVNAFNHTCL</sequence>
<dbReference type="AlphaFoldDB" id="A0A2J5HP35"/>
<organism evidence="2 3">
    <name type="scientific">Aspergillus taichungensis</name>
    <dbReference type="NCBI Taxonomy" id="482145"/>
    <lineage>
        <taxon>Eukaryota</taxon>
        <taxon>Fungi</taxon>
        <taxon>Dikarya</taxon>
        <taxon>Ascomycota</taxon>
        <taxon>Pezizomycotina</taxon>
        <taxon>Eurotiomycetes</taxon>
        <taxon>Eurotiomycetidae</taxon>
        <taxon>Eurotiales</taxon>
        <taxon>Aspergillaceae</taxon>
        <taxon>Aspergillus</taxon>
        <taxon>Aspergillus subgen. Circumdati</taxon>
    </lineage>
</organism>
<evidence type="ECO:0000313" key="2">
    <source>
        <dbReference type="EMBL" id="PLN78961.1"/>
    </source>
</evidence>
<dbReference type="EMBL" id="KZ559568">
    <property type="protein sequence ID" value="PLN78961.1"/>
    <property type="molecule type" value="Genomic_DNA"/>
</dbReference>
<feature type="compositionally biased region" description="Basic and acidic residues" evidence="1">
    <location>
        <begin position="100"/>
        <end position="112"/>
    </location>
</feature>
<name>A0A2J5HP35_9EURO</name>